<feature type="compositionally biased region" description="Polar residues" evidence="5">
    <location>
        <begin position="43"/>
        <end position="67"/>
    </location>
</feature>
<sequence length="354" mass="40200">MKFIVLSLASFTMVAMAFQPWQAGRYLENREDLTEEVRLLGPSSVSNLRQQTNPPTSEGSSRPLSQETSRDWEEQMQRHLTQQLSLREQRRRGSSQERGTRRRRLSYAGAFERITPNDNAHQSPQESIAAPTPPRTSAIARNLTPTFDMLAQHRLPQQLQAKHARMLKAREDFIKYTVILGYMPYNKQHKFQTQISGQDTISLAEALNFRAMTATQPGTSSGLATSHYSGAGDQLSATGGILGKLEDKQTEDSSHKEKPSNHEKMTKYQDGSSTSNPTNYRMLHILLGDPQDPECAICLDEFMQPGRGPFPEVARIRRCRHYFHPKCIYGWMVKQAKLQVDYSCPYCCQSMKPT</sequence>
<evidence type="ECO:0000256" key="2">
    <source>
        <dbReference type="ARBA" id="ARBA00022771"/>
    </source>
</evidence>
<feature type="compositionally biased region" description="Basic and acidic residues" evidence="5">
    <location>
        <begin position="247"/>
        <end position="267"/>
    </location>
</feature>
<keyword evidence="6" id="KW-0732">Signal</keyword>
<feature type="compositionally biased region" description="Basic and acidic residues" evidence="5">
    <location>
        <begin position="68"/>
        <end position="77"/>
    </location>
</feature>
<evidence type="ECO:0000313" key="9">
    <source>
        <dbReference type="Proteomes" id="UP001164743"/>
    </source>
</evidence>
<gene>
    <name evidence="8" type="ORF">PtA15_6A576</name>
</gene>
<name>A0ABY7CT96_9BASI</name>
<organism evidence="8 9">
    <name type="scientific">Puccinia triticina</name>
    <dbReference type="NCBI Taxonomy" id="208348"/>
    <lineage>
        <taxon>Eukaryota</taxon>
        <taxon>Fungi</taxon>
        <taxon>Dikarya</taxon>
        <taxon>Basidiomycota</taxon>
        <taxon>Pucciniomycotina</taxon>
        <taxon>Pucciniomycetes</taxon>
        <taxon>Pucciniales</taxon>
        <taxon>Pucciniaceae</taxon>
        <taxon>Puccinia</taxon>
    </lineage>
</organism>
<evidence type="ECO:0000256" key="4">
    <source>
        <dbReference type="PROSITE-ProRule" id="PRU00175"/>
    </source>
</evidence>
<feature type="compositionally biased region" description="Polar residues" evidence="5">
    <location>
        <begin position="116"/>
        <end position="126"/>
    </location>
</feature>
<evidence type="ECO:0000259" key="7">
    <source>
        <dbReference type="PROSITE" id="PS50089"/>
    </source>
</evidence>
<dbReference type="Pfam" id="PF13639">
    <property type="entry name" value="zf-RING_2"/>
    <property type="match status" value="1"/>
</dbReference>
<keyword evidence="2 4" id="KW-0863">Zinc-finger</keyword>
<proteinExistence type="predicted"/>
<dbReference type="PROSITE" id="PS50089">
    <property type="entry name" value="ZF_RING_2"/>
    <property type="match status" value="1"/>
</dbReference>
<dbReference type="RefSeq" id="XP_053021502.1">
    <property type="nucleotide sequence ID" value="XM_053170296.1"/>
</dbReference>
<feature type="chain" id="PRO_5047351727" description="RING-type domain-containing protein" evidence="6">
    <location>
        <begin position="18"/>
        <end position="354"/>
    </location>
</feature>
<keyword evidence="1" id="KW-0479">Metal-binding</keyword>
<dbReference type="GeneID" id="77811191"/>
<feature type="signal peptide" evidence="6">
    <location>
        <begin position="1"/>
        <end position="17"/>
    </location>
</feature>
<feature type="domain" description="RING-type" evidence="7">
    <location>
        <begin position="295"/>
        <end position="347"/>
    </location>
</feature>
<evidence type="ECO:0000313" key="8">
    <source>
        <dbReference type="EMBL" id="WAQ85947.1"/>
    </source>
</evidence>
<evidence type="ECO:0000256" key="6">
    <source>
        <dbReference type="SAM" id="SignalP"/>
    </source>
</evidence>
<protein>
    <recommendedName>
        <fullName evidence="7">RING-type domain-containing protein</fullName>
    </recommendedName>
</protein>
<evidence type="ECO:0000256" key="1">
    <source>
        <dbReference type="ARBA" id="ARBA00022723"/>
    </source>
</evidence>
<evidence type="ECO:0000256" key="3">
    <source>
        <dbReference type="ARBA" id="ARBA00022833"/>
    </source>
</evidence>
<feature type="region of interest" description="Disordered" evidence="5">
    <location>
        <begin position="40"/>
        <end position="135"/>
    </location>
</feature>
<dbReference type="Gene3D" id="3.30.40.10">
    <property type="entry name" value="Zinc/RING finger domain, C3HC4 (zinc finger)"/>
    <property type="match status" value="1"/>
</dbReference>
<feature type="region of interest" description="Disordered" evidence="5">
    <location>
        <begin position="247"/>
        <end position="276"/>
    </location>
</feature>
<dbReference type="InterPro" id="IPR001841">
    <property type="entry name" value="Znf_RING"/>
</dbReference>
<keyword evidence="9" id="KW-1185">Reference proteome</keyword>
<dbReference type="InterPro" id="IPR013083">
    <property type="entry name" value="Znf_RING/FYVE/PHD"/>
</dbReference>
<reference evidence="8" key="1">
    <citation type="submission" date="2022-10" db="EMBL/GenBank/DDBJ databases">
        <title>Puccinia triticina Genome sequencing and assembly.</title>
        <authorList>
            <person name="Li C."/>
        </authorList>
    </citation>
    <scope>NUCLEOTIDE SEQUENCE</scope>
    <source>
        <strain evidence="8">Pt15</strain>
    </source>
</reference>
<dbReference type="PANTHER" id="PTHR45969">
    <property type="entry name" value="RING ZINC FINGER PROTEIN-RELATED"/>
    <property type="match status" value="1"/>
</dbReference>
<dbReference type="SMART" id="SM00184">
    <property type="entry name" value="RING"/>
    <property type="match status" value="1"/>
</dbReference>
<dbReference type="SUPFAM" id="SSF57850">
    <property type="entry name" value="RING/U-box"/>
    <property type="match status" value="1"/>
</dbReference>
<dbReference type="EMBL" id="CP110426">
    <property type="protein sequence ID" value="WAQ85947.1"/>
    <property type="molecule type" value="Genomic_DNA"/>
</dbReference>
<keyword evidence="3" id="KW-0862">Zinc</keyword>
<evidence type="ECO:0000256" key="5">
    <source>
        <dbReference type="SAM" id="MobiDB-lite"/>
    </source>
</evidence>
<accession>A0ABY7CT96</accession>
<dbReference type="Proteomes" id="UP001164743">
    <property type="component" value="Chromosome 6A"/>
</dbReference>